<gene>
    <name evidence="1" type="ORF">SOCE26_081240</name>
</gene>
<protein>
    <submittedName>
        <fullName evidence="1">Uncharacterized protein</fullName>
    </submittedName>
</protein>
<sequence length="84" mass="9757">MHVDHPSKELWLQRLRARLLEVLDGPGVPVLDIEWLLLRCDDTLAMEGDWRQRSLHQLVKDVQDFNSEFPGYLPDDLLRQPGPG</sequence>
<dbReference type="RefSeq" id="WP_104984769.1">
    <property type="nucleotide sequence ID" value="NZ_CP012673.1"/>
</dbReference>
<proteinExistence type="predicted"/>
<dbReference type="EMBL" id="CP012673">
    <property type="protein sequence ID" value="AUX46618.1"/>
    <property type="molecule type" value="Genomic_DNA"/>
</dbReference>
<evidence type="ECO:0000313" key="1">
    <source>
        <dbReference type="EMBL" id="AUX46618.1"/>
    </source>
</evidence>
<dbReference type="AlphaFoldDB" id="A0A2L0F4U4"/>
<evidence type="ECO:0000313" key="2">
    <source>
        <dbReference type="Proteomes" id="UP000238348"/>
    </source>
</evidence>
<name>A0A2L0F4U4_SORCE</name>
<accession>A0A2L0F4U4</accession>
<dbReference type="OrthoDB" id="9913634at2"/>
<reference evidence="1 2" key="1">
    <citation type="submission" date="2015-09" db="EMBL/GenBank/DDBJ databases">
        <title>Sorangium comparison.</title>
        <authorList>
            <person name="Zaburannyi N."/>
            <person name="Bunk B."/>
            <person name="Overmann J."/>
            <person name="Mueller R."/>
        </authorList>
    </citation>
    <scope>NUCLEOTIDE SEQUENCE [LARGE SCALE GENOMIC DNA]</scope>
    <source>
        <strain evidence="1 2">So ce26</strain>
    </source>
</reference>
<dbReference type="Proteomes" id="UP000238348">
    <property type="component" value="Chromosome"/>
</dbReference>
<organism evidence="1 2">
    <name type="scientific">Sorangium cellulosum</name>
    <name type="common">Polyangium cellulosum</name>
    <dbReference type="NCBI Taxonomy" id="56"/>
    <lineage>
        <taxon>Bacteria</taxon>
        <taxon>Pseudomonadati</taxon>
        <taxon>Myxococcota</taxon>
        <taxon>Polyangia</taxon>
        <taxon>Polyangiales</taxon>
        <taxon>Polyangiaceae</taxon>
        <taxon>Sorangium</taxon>
    </lineage>
</organism>